<feature type="site" description="Interaction with histone H4 N-terminus" evidence="10">
    <location>
        <position position="189"/>
    </location>
</feature>
<dbReference type="EC" id="2.3.1.48" evidence="2 7"/>
<evidence type="ECO:0000256" key="4">
    <source>
        <dbReference type="ARBA" id="ARBA00022679"/>
    </source>
</evidence>
<keyword evidence="7" id="KW-0963">Cytoplasm</keyword>
<feature type="compositionally biased region" description="Basic and acidic residues" evidence="11">
    <location>
        <begin position="481"/>
        <end position="495"/>
    </location>
</feature>
<dbReference type="PANTHER" id="PTHR12046">
    <property type="entry name" value="HISTONE ACETYLTRANSFERASE TYPE B CATALYTIC SUBUNIT"/>
    <property type="match status" value="1"/>
</dbReference>
<dbReference type="Pfam" id="PF10394">
    <property type="entry name" value="Hat1_N"/>
    <property type="match status" value="1"/>
</dbReference>
<feature type="active site" description="Proton donor/acceptor" evidence="8">
    <location>
        <position position="281"/>
    </location>
</feature>
<dbReference type="SUPFAM" id="SSF55729">
    <property type="entry name" value="Acyl-CoA N-acyltransferases (Nat)"/>
    <property type="match status" value="1"/>
</dbReference>
<evidence type="ECO:0000313" key="13">
    <source>
        <dbReference type="Proteomes" id="UP000504637"/>
    </source>
</evidence>
<feature type="binding site" evidence="9">
    <location>
        <position position="284"/>
    </location>
    <ligand>
        <name>acetyl-CoA</name>
        <dbReference type="ChEBI" id="CHEBI:57288"/>
    </ligand>
</feature>
<gene>
    <name evidence="14" type="ORF">K489DRAFT_358015</name>
</gene>
<keyword evidence="4 7" id="KW-0808">Transferase</keyword>
<evidence type="ECO:0000313" key="14">
    <source>
        <dbReference type="RefSeq" id="XP_033459123.1"/>
    </source>
</evidence>
<dbReference type="PIRSF" id="PIRSF038084">
    <property type="entry name" value="HAT-B_cat"/>
    <property type="match status" value="1"/>
</dbReference>
<dbReference type="GO" id="GO:0031509">
    <property type="term" value="P:subtelomeric heterochromatin formation"/>
    <property type="evidence" value="ECO:0007669"/>
    <property type="project" value="InterPro"/>
</dbReference>
<comment type="similarity">
    <text evidence="1 7">Belongs to the HAT1 family.</text>
</comment>
<evidence type="ECO:0000256" key="2">
    <source>
        <dbReference type="ARBA" id="ARBA00013184"/>
    </source>
</evidence>
<dbReference type="GO" id="GO:0005634">
    <property type="term" value="C:nucleus"/>
    <property type="evidence" value="ECO:0007669"/>
    <property type="project" value="UniProtKB-SubCell"/>
</dbReference>
<dbReference type="Pfam" id="PF21184">
    <property type="entry name" value="HAT1_C_fung"/>
    <property type="match status" value="1"/>
</dbReference>
<comment type="subcellular location">
    <subcellularLocation>
        <location evidence="7">Cytoplasm</location>
    </subcellularLocation>
    <subcellularLocation>
        <location evidence="7">Nucleus</location>
    </subcellularLocation>
</comment>
<feature type="region of interest" description="Disordered" evidence="11">
    <location>
        <begin position="446"/>
        <end position="495"/>
    </location>
</feature>
<dbReference type="GO" id="GO:0005737">
    <property type="term" value="C:cytoplasm"/>
    <property type="evidence" value="ECO:0007669"/>
    <property type="project" value="UniProtKB-SubCell"/>
</dbReference>
<evidence type="ECO:0000256" key="6">
    <source>
        <dbReference type="ARBA" id="ARBA00048017"/>
    </source>
</evidence>
<dbReference type="AlphaFoldDB" id="A0A6J3M5H6"/>
<reference evidence="14" key="1">
    <citation type="submission" date="2020-01" db="EMBL/GenBank/DDBJ databases">
        <authorList>
            <consortium name="DOE Joint Genome Institute"/>
            <person name="Haridas S."/>
            <person name="Albert R."/>
            <person name="Binder M."/>
            <person name="Bloem J."/>
            <person name="Labutti K."/>
            <person name="Salamov A."/>
            <person name="Andreopoulos B."/>
            <person name="Baker S.E."/>
            <person name="Barry K."/>
            <person name="Bills G."/>
            <person name="Bluhm B.H."/>
            <person name="Cannon C."/>
            <person name="Castanera R."/>
            <person name="Culley D.E."/>
            <person name="Daum C."/>
            <person name="Ezra D."/>
            <person name="Gonzalez J.B."/>
            <person name="Henrissat B."/>
            <person name="Kuo A."/>
            <person name="Liang C."/>
            <person name="Lipzen A."/>
            <person name="Lutzoni F."/>
            <person name="Magnuson J."/>
            <person name="Mondo S."/>
            <person name="Nolan M."/>
            <person name="Ohm R."/>
            <person name="Pangilinan J."/>
            <person name="Park H.-J."/>
            <person name="Ramirez L."/>
            <person name="Alfaro M."/>
            <person name="Sun H."/>
            <person name="Tritt A."/>
            <person name="Yoshinaga Y."/>
            <person name="Zwiers L.-H."/>
            <person name="Turgeon B.G."/>
            <person name="Goodwin S.B."/>
            <person name="Spatafora J.W."/>
            <person name="Crous P.W."/>
            <person name="Grigoriev I.V."/>
        </authorList>
    </citation>
    <scope>NUCLEOTIDE SEQUENCE</scope>
    <source>
        <strain evidence="14">CBS 342.82</strain>
    </source>
</reference>
<dbReference type="RefSeq" id="XP_033459123.1">
    <property type="nucleotide sequence ID" value="XM_033602570.1"/>
</dbReference>
<evidence type="ECO:0000256" key="1">
    <source>
        <dbReference type="ARBA" id="ARBA00010543"/>
    </source>
</evidence>
<evidence type="ECO:0000256" key="7">
    <source>
        <dbReference type="PIRNR" id="PIRNR038084"/>
    </source>
</evidence>
<comment type="subunit">
    <text evidence="7">Component of the HAT-B complex composed of at least HAT1 and HAT2. The HAT-B complex binds to histone H4 tail.</text>
</comment>
<protein>
    <recommendedName>
        <fullName evidence="3 7">Histone acetyltransferase type B catalytic subunit</fullName>
        <ecNumber evidence="2 7">2.3.1.48</ecNumber>
    </recommendedName>
</protein>
<organism evidence="14">
    <name type="scientific">Dissoconium aciculare CBS 342.82</name>
    <dbReference type="NCBI Taxonomy" id="1314786"/>
    <lineage>
        <taxon>Eukaryota</taxon>
        <taxon>Fungi</taxon>
        <taxon>Dikarya</taxon>
        <taxon>Ascomycota</taxon>
        <taxon>Pezizomycotina</taxon>
        <taxon>Dothideomycetes</taxon>
        <taxon>Dothideomycetidae</taxon>
        <taxon>Mycosphaerellales</taxon>
        <taxon>Dissoconiaceae</taxon>
        <taxon>Dissoconium</taxon>
    </lineage>
</organism>
<comment type="function">
    <text evidence="7">Catalytic component of the histone acetylase B (HAT-B) complex. Has intrinsic substrate specificity that modifies lysine in recognition sequence GXGKXG. Involved in DNA double-strand break repair.</text>
</comment>
<dbReference type="Proteomes" id="UP000504637">
    <property type="component" value="Unplaced"/>
</dbReference>
<evidence type="ECO:0000256" key="5">
    <source>
        <dbReference type="ARBA" id="ARBA00023315"/>
    </source>
</evidence>
<reference evidence="14" key="3">
    <citation type="submission" date="2025-08" db="UniProtKB">
        <authorList>
            <consortium name="RefSeq"/>
        </authorList>
    </citation>
    <scope>IDENTIFICATION</scope>
    <source>
        <strain evidence="14">CBS 342.82</strain>
    </source>
</reference>
<dbReference type="InterPro" id="IPR016181">
    <property type="entry name" value="Acyl_CoA_acyltransferase"/>
</dbReference>
<evidence type="ECO:0000256" key="8">
    <source>
        <dbReference type="PIRSR" id="PIRSR038084-1"/>
    </source>
</evidence>
<comment type="catalytic activity">
    <reaction evidence="6 7">
        <text>L-lysyl-[protein] + acetyl-CoA = N(6)-acetyl-L-lysyl-[protein] + CoA + H(+)</text>
        <dbReference type="Rhea" id="RHEA:45948"/>
        <dbReference type="Rhea" id="RHEA-COMP:9752"/>
        <dbReference type="Rhea" id="RHEA-COMP:10731"/>
        <dbReference type="ChEBI" id="CHEBI:15378"/>
        <dbReference type="ChEBI" id="CHEBI:29969"/>
        <dbReference type="ChEBI" id="CHEBI:57287"/>
        <dbReference type="ChEBI" id="CHEBI:57288"/>
        <dbReference type="ChEBI" id="CHEBI:61930"/>
        <dbReference type="EC" id="2.3.1.48"/>
    </reaction>
</comment>
<dbReference type="Gene3D" id="3.40.630.30">
    <property type="match status" value="1"/>
</dbReference>
<feature type="region of interest" description="Interaction with histone H4 N-terminus" evidence="9">
    <location>
        <begin position="57"/>
        <end position="59"/>
    </location>
</feature>
<dbReference type="InterPro" id="IPR017380">
    <property type="entry name" value="Hist_AcTrfase_B-typ_cat-su"/>
</dbReference>
<reference evidence="14" key="2">
    <citation type="submission" date="2020-04" db="EMBL/GenBank/DDBJ databases">
        <authorList>
            <consortium name="NCBI Genome Project"/>
        </authorList>
    </citation>
    <scope>NUCLEOTIDE SEQUENCE</scope>
    <source>
        <strain evidence="14">CBS 342.82</strain>
    </source>
</reference>
<evidence type="ECO:0000256" key="9">
    <source>
        <dbReference type="PIRSR" id="PIRSR038084-2"/>
    </source>
</evidence>
<dbReference type="Gene3D" id="3.90.360.10">
    <property type="entry name" value="Histone acetyl transferase 1 (HAT1), N-terminal domain"/>
    <property type="match status" value="1"/>
</dbReference>
<proteinExistence type="inferred from homology"/>
<keyword evidence="13" id="KW-1185">Reference proteome</keyword>
<feature type="binding site" evidence="9">
    <location>
        <begin position="246"/>
        <end position="248"/>
    </location>
    <ligand>
        <name>acetyl-CoA</name>
        <dbReference type="ChEBI" id="CHEBI:57288"/>
    </ligand>
</feature>
<dbReference type="GeneID" id="54360370"/>
<dbReference type="InterPro" id="IPR037113">
    <property type="entry name" value="Hat1_N_sf"/>
</dbReference>
<dbReference type="GO" id="GO:0000781">
    <property type="term" value="C:chromosome, telomeric region"/>
    <property type="evidence" value="ECO:0007669"/>
    <property type="project" value="GOC"/>
</dbReference>
<name>A0A6J3M5H6_9PEZI</name>
<evidence type="ECO:0000259" key="12">
    <source>
        <dbReference type="Pfam" id="PF10394"/>
    </source>
</evidence>
<evidence type="ECO:0000256" key="10">
    <source>
        <dbReference type="PIRSR" id="PIRSR038084-3"/>
    </source>
</evidence>
<dbReference type="GO" id="GO:0004402">
    <property type="term" value="F:histone acetyltransferase activity"/>
    <property type="evidence" value="ECO:0007669"/>
    <property type="project" value="UniProtKB-UniRule"/>
</dbReference>
<dbReference type="OrthoDB" id="10253098at2759"/>
<evidence type="ECO:0000256" key="3">
    <source>
        <dbReference type="ARBA" id="ARBA00021268"/>
    </source>
</evidence>
<feature type="compositionally biased region" description="Acidic residues" evidence="11">
    <location>
        <begin position="463"/>
        <end position="480"/>
    </location>
</feature>
<dbReference type="InterPro" id="IPR019467">
    <property type="entry name" value="Hat1_N"/>
</dbReference>
<evidence type="ECO:0000256" key="11">
    <source>
        <dbReference type="SAM" id="MobiDB-lite"/>
    </source>
</evidence>
<keyword evidence="5 7" id="KW-0012">Acyltransferase</keyword>
<sequence length="495" mass="56922">MARAHVEDDDELDQEIEAQVNEWSANSTECFSIELVRSDGSDIVAFEPAYTYAMFGEEEAIFGYQGLEINLRFVAHDLTPSLSISHAKVFPAQGDVQPTDIKGALRKYLPTHAFEEDGEQAITSAQDWRPPGEKIQSYDREGTSFEIWCASLADPAAKRLLENMQILAPLFIDGGSMLELEQDWTTARWKLYTLYEVESETSANNSPYVLAGYSTSYRSFTFPDRLDALDLSSPLYLPSRERLSQFLILPSHQSSGHGQALYNTMYKHLTAPNYVREFTIEDPNEDFDQLRDVCDLLLLRQDSKFRSLGVQADSIPVDKLSAESEVPTDLIIPIQLRDSLREQYKLQSRQFARLVEIQALSQIPALHRSKARITRKEKSTNQHDKEYFFWRLYTKQRLYIFNRDQISQLEASERVEKLDAALDSVVEGYQEILERVERIEKERPTLSEEMSFRNKRKRRNVVDDDDEEEDSGDVNDNEGNESERAHTGGKKPRIE</sequence>
<keyword evidence="7" id="KW-0539">Nucleus</keyword>
<feature type="domain" description="Histone acetyl transferase HAT1 N-terminal" evidence="12">
    <location>
        <begin position="23"/>
        <end position="173"/>
    </location>
</feature>
<accession>A0A6J3M5H6</accession>